<dbReference type="InterPro" id="IPR003140">
    <property type="entry name" value="PLipase/COase/thioEstase"/>
</dbReference>
<feature type="domain" description="Phospholipase/carboxylesterase/thioesterase" evidence="4">
    <location>
        <begin position="13"/>
        <end position="228"/>
    </location>
</feature>
<dbReference type="AlphaFoldDB" id="A0A210QNP8"/>
<evidence type="ECO:0000256" key="1">
    <source>
        <dbReference type="ARBA" id="ARBA00006499"/>
    </source>
</evidence>
<protein>
    <recommendedName>
        <fullName evidence="2">palmitoyl-protein hydrolase</fullName>
        <ecNumber evidence="2">3.1.2.22</ecNumber>
    </recommendedName>
</protein>
<dbReference type="SUPFAM" id="SSF53474">
    <property type="entry name" value="alpha/beta-Hydrolases"/>
    <property type="match status" value="1"/>
</dbReference>
<dbReference type="STRING" id="6573.A0A210QNP8"/>
<dbReference type="OrthoDB" id="2418081at2759"/>
<sequence length="234" mass="25569">MATTAASILYPRIVKQTGPVCNAVVLFLHGSGDTGDGVSEWVTMASRGEFHFPHAKVLYPTAPLRHYTPMGGAMSNVWFDRMQISPTVPEHSQSVEAMCANLSTLIQEQVANGIPKSRIIIGGFSMGGAMALHLTYRFHRDVAGVFALSSFLNNGSAVYKELESVPKNSPLPPLFYCQGEKDELALPIWAENTFSQLSAVGVQGVFKKYPIYHELNKAELGALQTWIKGRIPES</sequence>
<evidence type="ECO:0000256" key="2">
    <source>
        <dbReference type="ARBA" id="ARBA00012423"/>
    </source>
</evidence>
<dbReference type="Pfam" id="PF02230">
    <property type="entry name" value="Abhydrolase_2"/>
    <property type="match status" value="1"/>
</dbReference>
<evidence type="ECO:0000259" key="4">
    <source>
        <dbReference type="Pfam" id="PF02230"/>
    </source>
</evidence>
<keyword evidence="3" id="KW-0378">Hydrolase</keyword>
<dbReference type="InterPro" id="IPR029058">
    <property type="entry name" value="AB_hydrolase_fold"/>
</dbReference>
<organism evidence="5 6">
    <name type="scientific">Mizuhopecten yessoensis</name>
    <name type="common">Japanese scallop</name>
    <name type="synonym">Patinopecten yessoensis</name>
    <dbReference type="NCBI Taxonomy" id="6573"/>
    <lineage>
        <taxon>Eukaryota</taxon>
        <taxon>Metazoa</taxon>
        <taxon>Spiralia</taxon>
        <taxon>Lophotrochozoa</taxon>
        <taxon>Mollusca</taxon>
        <taxon>Bivalvia</taxon>
        <taxon>Autobranchia</taxon>
        <taxon>Pteriomorphia</taxon>
        <taxon>Pectinida</taxon>
        <taxon>Pectinoidea</taxon>
        <taxon>Pectinidae</taxon>
        <taxon>Mizuhopecten</taxon>
    </lineage>
</organism>
<dbReference type="EMBL" id="NEDP02002617">
    <property type="protein sequence ID" value="OWF50351.1"/>
    <property type="molecule type" value="Genomic_DNA"/>
</dbReference>
<evidence type="ECO:0000313" key="5">
    <source>
        <dbReference type="EMBL" id="OWF50351.1"/>
    </source>
</evidence>
<dbReference type="GO" id="GO:0008474">
    <property type="term" value="F:palmitoyl-(protein) hydrolase activity"/>
    <property type="evidence" value="ECO:0007669"/>
    <property type="project" value="UniProtKB-EC"/>
</dbReference>
<dbReference type="Gene3D" id="3.40.50.1820">
    <property type="entry name" value="alpha/beta hydrolase"/>
    <property type="match status" value="1"/>
</dbReference>
<gene>
    <name evidence="5" type="ORF">KP79_PYT09497</name>
</gene>
<dbReference type="Proteomes" id="UP000242188">
    <property type="component" value="Unassembled WGS sequence"/>
</dbReference>
<dbReference type="EC" id="3.1.2.22" evidence="2"/>
<reference evidence="5 6" key="1">
    <citation type="journal article" date="2017" name="Nat. Ecol. Evol.">
        <title>Scallop genome provides insights into evolution of bilaterian karyotype and development.</title>
        <authorList>
            <person name="Wang S."/>
            <person name="Zhang J."/>
            <person name="Jiao W."/>
            <person name="Li J."/>
            <person name="Xun X."/>
            <person name="Sun Y."/>
            <person name="Guo X."/>
            <person name="Huan P."/>
            <person name="Dong B."/>
            <person name="Zhang L."/>
            <person name="Hu X."/>
            <person name="Sun X."/>
            <person name="Wang J."/>
            <person name="Zhao C."/>
            <person name="Wang Y."/>
            <person name="Wang D."/>
            <person name="Huang X."/>
            <person name="Wang R."/>
            <person name="Lv J."/>
            <person name="Li Y."/>
            <person name="Zhang Z."/>
            <person name="Liu B."/>
            <person name="Lu W."/>
            <person name="Hui Y."/>
            <person name="Liang J."/>
            <person name="Zhou Z."/>
            <person name="Hou R."/>
            <person name="Li X."/>
            <person name="Liu Y."/>
            <person name="Li H."/>
            <person name="Ning X."/>
            <person name="Lin Y."/>
            <person name="Zhao L."/>
            <person name="Xing Q."/>
            <person name="Dou J."/>
            <person name="Li Y."/>
            <person name="Mao J."/>
            <person name="Guo H."/>
            <person name="Dou H."/>
            <person name="Li T."/>
            <person name="Mu C."/>
            <person name="Jiang W."/>
            <person name="Fu Q."/>
            <person name="Fu X."/>
            <person name="Miao Y."/>
            <person name="Liu J."/>
            <person name="Yu Q."/>
            <person name="Li R."/>
            <person name="Liao H."/>
            <person name="Li X."/>
            <person name="Kong Y."/>
            <person name="Jiang Z."/>
            <person name="Chourrout D."/>
            <person name="Li R."/>
            <person name="Bao Z."/>
        </authorList>
    </citation>
    <scope>NUCLEOTIDE SEQUENCE [LARGE SCALE GENOMIC DNA]</scope>
    <source>
        <strain evidence="5 6">PY_sf001</strain>
    </source>
</reference>
<comment type="caution">
    <text evidence="5">The sequence shown here is derived from an EMBL/GenBank/DDBJ whole genome shotgun (WGS) entry which is preliminary data.</text>
</comment>
<dbReference type="PANTHER" id="PTHR10655:SF17">
    <property type="entry name" value="LYSOPHOSPHOLIPASE-LIKE PROTEIN 1"/>
    <property type="match status" value="1"/>
</dbReference>
<dbReference type="PANTHER" id="PTHR10655">
    <property type="entry name" value="LYSOPHOSPHOLIPASE-RELATED"/>
    <property type="match status" value="1"/>
</dbReference>
<keyword evidence="6" id="KW-1185">Reference proteome</keyword>
<dbReference type="InterPro" id="IPR050565">
    <property type="entry name" value="LYPA1-2/EST-like"/>
</dbReference>
<comment type="similarity">
    <text evidence="1">Belongs to the AB hydrolase superfamily. AB hydrolase 2 family.</text>
</comment>
<evidence type="ECO:0000256" key="3">
    <source>
        <dbReference type="ARBA" id="ARBA00022801"/>
    </source>
</evidence>
<dbReference type="GO" id="GO:0005737">
    <property type="term" value="C:cytoplasm"/>
    <property type="evidence" value="ECO:0007669"/>
    <property type="project" value="TreeGrafter"/>
</dbReference>
<proteinExistence type="inferred from homology"/>
<name>A0A210QNP8_MIZYE</name>
<dbReference type="GO" id="GO:0052689">
    <property type="term" value="F:carboxylic ester hydrolase activity"/>
    <property type="evidence" value="ECO:0007669"/>
    <property type="project" value="TreeGrafter"/>
</dbReference>
<accession>A0A210QNP8</accession>
<evidence type="ECO:0000313" key="6">
    <source>
        <dbReference type="Proteomes" id="UP000242188"/>
    </source>
</evidence>